<keyword evidence="1" id="KW-1133">Transmembrane helix</keyword>
<feature type="domain" description="CAAX prenyl protease 2/Lysostaphin resistance protein A-like" evidence="2">
    <location>
        <begin position="240"/>
        <end position="326"/>
    </location>
</feature>
<proteinExistence type="predicted"/>
<gene>
    <name evidence="4" type="primary">LOC104586423</name>
</gene>
<dbReference type="InParanoid" id="A0A1U7YSE4"/>
<feature type="transmembrane region" description="Helical" evidence="1">
    <location>
        <begin position="149"/>
        <end position="171"/>
    </location>
</feature>
<dbReference type="STRING" id="4432.A0A1U7YSE4"/>
<dbReference type="Pfam" id="PF02517">
    <property type="entry name" value="Rce1-like"/>
    <property type="match status" value="1"/>
</dbReference>
<dbReference type="InterPro" id="IPR003675">
    <property type="entry name" value="Rce1/LyrA-like_dom"/>
</dbReference>
<dbReference type="PANTHER" id="PTHR43592:SF4">
    <property type="entry name" value="CAAX AMINO TERMINAL PROTEASE FAMILY PROTEIN"/>
    <property type="match status" value="1"/>
</dbReference>
<dbReference type="eggNOG" id="ENOG502QTK0">
    <property type="taxonomic scope" value="Eukaryota"/>
</dbReference>
<reference evidence="4" key="1">
    <citation type="submission" date="2025-08" db="UniProtKB">
        <authorList>
            <consortium name="RefSeq"/>
        </authorList>
    </citation>
    <scope>IDENTIFICATION</scope>
</reference>
<keyword evidence="3" id="KW-1185">Reference proteome</keyword>
<feature type="transmembrane region" description="Helical" evidence="1">
    <location>
        <begin position="116"/>
        <end position="137"/>
    </location>
</feature>
<dbReference type="RefSeq" id="XP_010241955.2">
    <property type="nucleotide sequence ID" value="XM_010243653.2"/>
</dbReference>
<feature type="transmembrane region" description="Helical" evidence="1">
    <location>
        <begin position="192"/>
        <end position="211"/>
    </location>
</feature>
<dbReference type="GeneID" id="104586423"/>
<name>A0A1U7YSE4_NELNU</name>
<dbReference type="OrthoDB" id="1742244at2759"/>
<accession>A0A1U7YSE4</accession>
<evidence type="ECO:0000313" key="4">
    <source>
        <dbReference type="RefSeq" id="XP_010241955.2"/>
    </source>
</evidence>
<evidence type="ECO:0000313" key="3">
    <source>
        <dbReference type="Proteomes" id="UP000189703"/>
    </source>
</evidence>
<evidence type="ECO:0000259" key="2">
    <source>
        <dbReference type="Pfam" id="PF02517"/>
    </source>
</evidence>
<dbReference type="GO" id="GO:0080120">
    <property type="term" value="P:CAAX-box protein maturation"/>
    <property type="evidence" value="ECO:0007669"/>
    <property type="project" value="UniProtKB-ARBA"/>
</dbReference>
<dbReference type="OMA" id="WSTFALY"/>
<dbReference type="GO" id="GO:0004175">
    <property type="term" value="F:endopeptidase activity"/>
    <property type="evidence" value="ECO:0007669"/>
    <property type="project" value="UniProtKB-ARBA"/>
</dbReference>
<evidence type="ECO:0000256" key="1">
    <source>
        <dbReference type="SAM" id="Phobius"/>
    </source>
</evidence>
<keyword evidence="1" id="KW-0812">Transmembrane</keyword>
<dbReference type="FunCoup" id="A0A1U7YSE4">
    <property type="interactions" value="1147"/>
</dbReference>
<dbReference type="PANTHER" id="PTHR43592">
    <property type="entry name" value="CAAX AMINO TERMINAL PROTEASE"/>
    <property type="match status" value="1"/>
</dbReference>
<keyword evidence="1" id="KW-0472">Membrane</keyword>
<organism evidence="3 4">
    <name type="scientific">Nelumbo nucifera</name>
    <name type="common">Sacred lotus</name>
    <dbReference type="NCBI Taxonomy" id="4432"/>
    <lineage>
        <taxon>Eukaryota</taxon>
        <taxon>Viridiplantae</taxon>
        <taxon>Streptophyta</taxon>
        <taxon>Embryophyta</taxon>
        <taxon>Tracheophyta</taxon>
        <taxon>Spermatophyta</taxon>
        <taxon>Magnoliopsida</taxon>
        <taxon>Proteales</taxon>
        <taxon>Nelumbonaceae</taxon>
        <taxon>Nelumbo</taxon>
    </lineage>
</organism>
<dbReference type="AlphaFoldDB" id="A0A1U7YSE4"/>
<dbReference type="KEGG" id="nnu:104586423"/>
<dbReference type="Proteomes" id="UP000189703">
    <property type="component" value="Unplaced"/>
</dbReference>
<protein>
    <submittedName>
        <fullName evidence="4">Uncharacterized protein LOC104586423</fullName>
    </submittedName>
</protein>
<sequence>MTWQIPLSSPIAPETNYYVLGFRERKEIEGRKMILAPSASSMFMSPAKFSKGFYKTEYMPPNFVFYSSILSDDFSAKASFRCFCTKKEDSDNVSEGFCVLSTDIPWDSESIWSTMALYFFSLHIPLSFGGLSVISQIRHQPVLDPQTEATSLLIIQSLELLGSLMLLRYIAKSKYDPVSFFYCSNLSKERNWVQASMLGFGFLILLVLHTSLLADRVLGPKAVNNPILKEILSSGFNSKTACFLTYCLITPLLEEIVYRGFLLRSLASRMNWQQAIVLSSCIFSAAHLSTENSLQLFIIGCVLGCSYCWTGNLSSSFAVHSLYNAVILMITILS</sequence>